<protein>
    <recommendedName>
        <fullName evidence="4">WW domain-containing protein</fullName>
    </recommendedName>
</protein>
<evidence type="ECO:0000313" key="2">
    <source>
        <dbReference type="EMBL" id="KDQ59309.1"/>
    </source>
</evidence>
<keyword evidence="1" id="KW-1133">Transmembrane helix</keyword>
<organism evidence="2 3">
    <name type="scientific">Jaapia argillacea MUCL 33604</name>
    <dbReference type="NCBI Taxonomy" id="933084"/>
    <lineage>
        <taxon>Eukaryota</taxon>
        <taxon>Fungi</taxon>
        <taxon>Dikarya</taxon>
        <taxon>Basidiomycota</taxon>
        <taxon>Agaricomycotina</taxon>
        <taxon>Agaricomycetes</taxon>
        <taxon>Agaricomycetidae</taxon>
        <taxon>Jaapiales</taxon>
        <taxon>Jaapiaceae</taxon>
        <taxon>Jaapia</taxon>
    </lineage>
</organism>
<dbReference type="Proteomes" id="UP000027265">
    <property type="component" value="Unassembled WGS sequence"/>
</dbReference>
<accession>A0A067PX51</accession>
<gene>
    <name evidence="2" type="ORF">JAAARDRAFT_659122</name>
</gene>
<dbReference type="EMBL" id="KL197716">
    <property type="protein sequence ID" value="KDQ59309.1"/>
    <property type="molecule type" value="Genomic_DNA"/>
</dbReference>
<dbReference type="AlphaFoldDB" id="A0A067PX51"/>
<evidence type="ECO:0000313" key="3">
    <source>
        <dbReference type="Proteomes" id="UP000027265"/>
    </source>
</evidence>
<evidence type="ECO:0008006" key="4">
    <source>
        <dbReference type="Google" id="ProtNLM"/>
    </source>
</evidence>
<keyword evidence="1" id="KW-0812">Transmembrane</keyword>
<sequence>MDSTHSTDLKLKLFPTLDGPVLTLVPVTSQCTKRYINSKPAQPEASVITAGLFSYGTGPLPEYLPAGWTLHTNPEGRLYFHKEMTPTILTHENLLNHETLTRISSFISHIMHILVERRIELAQSVELFLELCDTPTSCNYYFVDHATRVEFWLEDLSTTVLGLPSTVSPSHLKFKLESHYWSHVECFPMHLHGQLVGLRDEVIGALVQAGTDRITSTGSPFPYTKDQCIDFLRIISHTGRDNIQDGNVVFTLARISSMIAEYKFFCNFGQEAVRFTRDQCITKPPKNKRSWSMAICSLILFGTPDAYVTKFEELYPDSLVWHDQWDLFILACRKDWKESMIWMFALLVSVNFVGVLSKITHFQD</sequence>
<keyword evidence="3" id="KW-1185">Reference proteome</keyword>
<reference evidence="3" key="1">
    <citation type="journal article" date="2014" name="Proc. Natl. Acad. Sci. U.S.A.">
        <title>Extensive sampling of basidiomycete genomes demonstrates inadequacy of the white-rot/brown-rot paradigm for wood decay fungi.</title>
        <authorList>
            <person name="Riley R."/>
            <person name="Salamov A.A."/>
            <person name="Brown D.W."/>
            <person name="Nagy L.G."/>
            <person name="Floudas D."/>
            <person name="Held B.W."/>
            <person name="Levasseur A."/>
            <person name="Lombard V."/>
            <person name="Morin E."/>
            <person name="Otillar R."/>
            <person name="Lindquist E.A."/>
            <person name="Sun H."/>
            <person name="LaButti K.M."/>
            <person name="Schmutz J."/>
            <person name="Jabbour D."/>
            <person name="Luo H."/>
            <person name="Baker S.E."/>
            <person name="Pisabarro A.G."/>
            <person name="Walton J.D."/>
            <person name="Blanchette R.A."/>
            <person name="Henrissat B."/>
            <person name="Martin F."/>
            <person name="Cullen D."/>
            <person name="Hibbett D.S."/>
            <person name="Grigoriev I.V."/>
        </authorList>
    </citation>
    <scope>NUCLEOTIDE SEQUENCE [LARGE SCALE GENOMIC DNA]</scope>
    <source>
        <strain evidence="3">MUCL 33604</strain>
    </source>
</reference>
<feature type="transmembrane region" description="Helical" evidence="1">
    <location>
        <begin position="340"/>
        <end position="359"/>
    </location>
</feature>
<dbReference type="OrthoDB" id="2674421at2759"/>
<evidence type="ECO:0000256" key="1">
    <source>
        <dbReference type="SAM" id="Phobius"/>
    </source>
</evidence>
<keyword evidence="1" id="KW-0472">Membrane</keyword>
<dbReference type="HOGENOM" id="CLU_015091_3_0_1"/>
<name>A0A067PX51_9AGAM</name>
<proteinExistence type="predicted"/>
<dbReference type="InParanoid" id="A0A067PX51"/>